<sequence length="245" mass="26196">MKDFIVIKIGGVAAQQLSIGFLSQIKDWQDAGKHLVIVHGGGFAINRLMEENKVSIKKVKGLRVTSQSDMKLVSQALLDIVGKDLSEKLTQSGLANLQLTSQLRQLIRADFLDKDTYGYVGEVTSIQRVPLLEVLNEGKIPLLASLGYSKEGDMLNINADYLATATAAALAAEKLILLTDVKGVLENGQVLPELTVDQIPKKIISGVITGGMIPKIESAAKTVELGVAQVLIGDGLTEGTLIHKG</sequence>
<evidence type="ECO:0000256" key="8">
    <source>
        <dbReference type="ARBA" id="ARBA00048141"/>
    </source>
</evidence>
<dbReference type="InterPro" id="IPR004662">
    <property type="entry name" value="AcgluKinase_fam"/>
</dbReference>
<proteinExistence type="inferred from homology"/>
<dbReference type="GO" id="GO:0005524">
    <property type="term" value="F:ATP binding"/>
    <property type="evidence" value="ECO:0007669"/>
    <property type="project" value="UniProtKB-UniRule"/>
</dbReference>
<evidence type="ECO:0000256" key="4">
    <source>
        <dbReference type="ARBA" id="ARBA00022679"/>
    </source>
</evidence>
<accession>A0A7X9QGZ3</accession>
<dbReference type="AlphaFoldDB" id="A0A7X9QGZ3"/>
<dbReference type="GO" id="GO:0042450">
    <property type="term" value="P:L-arginine biosynthetic process via ornithine"/>
    <property type="evidence" value="ECO:0007669"/>
    <property type="project" value="UniProtKB-UniRule"/>
</dbReference>
<dbReference type="InterPro" id="IPR001048">
    <property type="entry name" value="Asp/Glu/Uridylate_kinase"/>
</dbReference>
<evidence type="ECO:0000256" key="1">
    <source>
        <dbReference type="ARBA" id="ARBA00004828"/>
    </source>
</evidence>
<protein>
    <recommendedName>
        <fullName evidence="9">Acetylglutamate kinase</fullName>
        <ecNumber evidence="9">2.7.2.8</ecNumber>
    </recommendedName>
    <alternativeName>
        <fullName evidence="9">N-acetyl-L-glutamate 5-phosphotransferase</fullName>
    </alternativeName>
    <alternativeName>
        <fullName evidence="9">NAG kinase</fullName>
        <shortName evidence="9">NAGK</shortName>
    </alternativeName>
</protein>
<dbReference type="InterPro" id="IPR037528">
    <property type="entry name" value="ArgB"/>
</dbReference>
<feature type="site" description="Transition state stabilizer" evidence="9">
    <location>
        <position position="215"/>
    </location>
</feature>
<comment type="subcellular location">
    <subcellularLocation>
        <location evidence="9">Cytoplasm</location>
    </subcellularLocation>
</comment>
<evidence type="ECO:0000313" key="12">
    <source>
        <dbReference type="Proteomes" id="UP000532121"/>
    </source>
</evidence>
<comment type="similarity">
    <text evidence="9">Belongs to the acetylglutamate kinase family. ArgB subfamily.</text>
</comment>
<keyword evidence="7 9" id="KW-0067">ATP-binding</keyword>
<dbReference type="RefSeq" id="WP_193523075.1">
    <property type="nucleotide sequence ID" value="NZ_JABASA010000004.1"/>
</dbReference>
<dbReference type="Gene3D" id="3.40.1160.10">
    <property type="entry name" value="Acetylglutamate kinase-like"/>
    <property type="match status" value="1"/>
</dbReference>
<name>A0A7X9QGZ3_STRRT</name>
<keyword evidence="4 9" id="KW-0808">Transferase</keyword>
<evidence type="ECO:0000256" key="9">
    <source>
        <dbReference type="HAMAP-Rule" id="MF_00082"/>
    </source>
</evidence>
<dbReference type="HAMAP" id="MF_00082">
    <property type="entry name" value="ArgB"/>
    <property type="match status" value="1"/>
</dbReference>
<feature type="site" description="Transition state stabilizer" evidence="9">
    <location>
        <position position="8"/>
    </location>
</feature>
<comment type="pathway">
    <text evidence="1 9">Amino-acid biosynthesis; L-arginine biosynthesis; N(2)-acetyl-L-ornithine from L-glutamate: step 2/4.</text>
</comment>
<feature type="binding site" evidence="9">
    <location>
        <position position="156"/>
    </location>
    <ligand>
        <name>substrate</name>
    </ligand>
</feature>
<keyword evidence="6 9" id="KW-0418">Kinase</keyword>
<dbReference type="InterPro" id="IPR036393">
    <property type="entry name" value="AceGlu_kinase-like_sf"/>
</dbReference>
<dbReference type="EC" id="2.7.2.8" evidence="9"/>
<dbReference type="Proteomes" id="UP000532121">
    <property type="component" value="Unassembled WGS sequence"/>
</dbReference>
<dbReference type="CDD" id="cd04238">
    <property type="entry name" value="AAK_NAGK-like"/>
    <property type="match status" value="1"/>
</dbReference>
<feature type="domain" description="Aspartate/glutamate/uridylate kinase" evidence="10">
    <location>
        <begin position="4"/>
        <end position="233"/>
    </location>
</feature>
<dbReference type="PRINTS" id="PR00474">
    <property type="entry name" value="GLU5KINASE"/>
</dbReference>
<keyword evidence="3 9" id="KW-0028">Amino-acid biosynthesis</keyword>
<keyword evidence="2 9" id="KW-0055">Arginine biosynthesis</keyword>
<comment type="catalytic activity">
    <reaction evidence="8 9">
        <text>N-acetyl-L-glutamate + ATP = N-acetyl-L-glutamyl 5-phosphate + ADP</text>
        <dbReference type="Rhea" id="RHEA:14629"/>
        <dbReference type="ChEBI" id="CHEBI:30616"/>
        <dbReference type="ChEBI" id="CHEBI:44337"/>
        <dbReference type="ChEBI" id="CHEBI:57936"/>
        <dbReference type="ChEBI" id="CHEBI:456216"/>
        <dbReference type="EC" id="2.7.2.8"/>
    </reaction>
</comment>
<evidence type="ECO:0000256" key="5">
    <source>
        <dbReference type="ARBA" id="ARBA00022741"/>
    </source>
</evidence>
<reference evidence="11 12" key="1">
    <citation type="submission" date="2020-04" db="EMBL/GenBank/DDBJ databases">
        <title>MicrobeNet Type strains.</title>
        <authorList>
            <person name="Nicholson A.C."/>
        </authorList>
    </citation>
    <scope>NUCLEOTIDE SEQUENCE [LARGE SCALE GENOMIC DNA]</scope>
    <source>
        <strain evidence="11 12">DSM 22768</strain>
    </source>
</reference>
<dbReference type="EMBL" id="JABASA010000004">
    <property type="protein sequence ID" value="NMD48580.1"/>
    <property type="molecule type" value="Genomic_DNA"/>
</dbReference>
<keyword evidence="9" id="KW-0963">Cytoplasm</keyword>
<evidence type="ECO:0000256" key="2">
    <source>
        <dbReference type="ARBA" id="ARBA00022571"/>
    </source>
</evidence>
<evidence type="ECO:0000256" key="7">
    <source>
        <dbReference type="ARBA" id="ARBA00022840"/>
    </source>
</evidence>
<dbReference type="PANTHER" id="PTHR23342">
    <property type="entry name" value="N-ACETYLGLUTAMATE SYNTHASE"/>
    <property type="match status" value="1"/>
</dbReference>
<keyword evidence="5 9" id="KW-0547">Nucleotide-binding</keyword>
<gene>
    <name evidence="9 11" type="primary">argB</name>
    <name evidence="11" type="ORF">HHO37_02560</name>
</gene>
<organism evidence="11 12">
    <name type="scientific">Streptococcus ratti</name>
    <dbReference type="NCBI Taxonomy" id="1341"/>
    <lineage>
        <taxon>Bacteria</taxon>
        <taxon>Bacillati</taxon>
        <taxon>Bacillota</taxon>
        <taxon>Bacilli</taxon>
        <taxon>Lactobacillales</taxon>
        <taxon>Streptococcaceae</taxon>
        <taxon>Streptococcus</taxon>
    </lineage>
</organism>
<dbReference type="PANTHER" id="PTHR23342:SF0">
    <property type="entry name" value="N-ACETYLGLUTAMATE SYNTHASE, MITOCHONDRIAL"/>
    <property type="match status" value="1"/>
</dbReference>
<dbReference type="GO" id="GO:0003991">
    <property type="term" value="F:acetylglutamate kinase activity"/>
    <property type="evidence" value="ECO:0007669"/>
    <property type="project" value="UniProtKB-UniRule"/>
</dbReference>
<dbReference type="SUPFAM" id="SSF53633">
    <property type="entry name" value="Carbamate kinase-like"/>
    <property type="match status" value="1"/>
</dbReference>
<evidence type="ECO:0000259" key="10">
    <source>
        <dbReference type="Pfam" id="PF00696"/>
    </source>
</evidence>
<dbReference type="Pfam" id="PF00696">
    <property type="entry name" value="AA_kinase"/>
    <property type="match status" value="1"/>
</dbReference>
<evidence type="ECO:0000256" key="6">
    <source>
        <dbReference type="ARBA" id="ARBA00022777"/>
    </source>
</evidence>
<dbReference type="GO" id="GO:0005737">
    <property type="term" value="C:cytoplasm"/>
    <property type="evidence" value="ECO:0007669"/>
    <property type="project" value="UniProtKB-SubCell"/>
</dbReference>
<dbReference type="PIRSF" id="PIRSF000728">
    <property type="entry name" value="NAGK"/>
    <property type="match status" value="1"/>
</dbReference>
<feature type="binding site" evidence="9">
    <location>
        <position position="63"/>
    </location>
    <ligand>
        <name>substrate</name>
    </ligand>
</feature>
<feature type="binding site" evidence="9">
    <location>
        <begin position="41"/>
        <end position="42"/>
    </location>
    <ligand>
        <name>substrate</name>
    </ligand>
</feature>
<comment type="function">
    <text evidence="9">Catalyzes the ATP-dependent phosphorylation of N-acetyl-L-glutamate.</text>
</comment>
<evidence type="ECO:0000256" key="3">
    <source>
        <dbReference type="ARBA" id="ARBA00022605"/>
    </source>
</evidence>
<dbReference type="NCBIfam" id="TIGR00761">
    <property type="entry name" value="argB"/>
    <property type="match status" value="1"/>
</dbReference>
<evidence type="ECO:0000313" key="11">
    <source>
        <dbReference type="EMBL" id="NMD48580.1"/>
    </source>
</evidence>
<comment type="caution">
    <text evidence="11">The sequence shown here is derived from an EMBL/GenBank/DDBJ whole genome shotgun (WGS) entry which is preliminary data.</text>
</comment>
<dbReference type="UniPathway" id="UPA00068">
    <property type="reaction ID" value="UER00107"/>
</dbReference>
<dbReference type="InterPro" id="IPR001057">
    <property type="entry name" value="Glu/AcGlu_kinase"/>
</dbReference>